<comment type="caution">
    <text evidence="2">The sequence shown here is derived from an EMBL/GenBank/DDBJ whole genome shotgun (WGS) entry which is preliminary data.</text>
</comment>
<sequence>MRATIVILGALLWLATMGIAIMAGLLLNAPRHSGPSAPASPAFDPIAVIGVAVSTQSIVLAMMAFVVAIAAIWGYASIKEVILNKSETTARAVAEKAARDTAASVAIRTVEGMLSSARTEEDYGDAAGDDDARQ</sequence>
<reference evidence="2 3" key="1">
    <citation type="submission" date="2019-03" db="EMBL/GenBank/DDBJ databases">
        <title>Genomic Encyclopedia of Type Strains, Phase IV (KMG-IV): sequencing the most valuable type-strain genomes for metagenomic binning, comparative biology and taxonomic classification.</title>
        <authorList>
            <person name="Goeker M."/>
        </authorList>
    </citation>
    <scope>NUCLEOTIDE SEQUENCE [LARGE SCALE GENOMIC DNA]</scope>
    <source>
        <strain evidence="2 3">DSM 25903</strain>
    </source>
</reference>
<organism evidence="2 3">
    <name type="scientific">Enterovirga rhinocerotis</name>
    <dbReference type="NCBI Taxonomy" id="1339210"/>
    <lineage>
        <taxon>Bacteria</taxon>
        <taxon>Pseudomonadati</taxon>
        <taxon>Pseudomonadota</taxon>
        <taxon>Alphaproteobacteria</taxon>
        <taxon>Hyphomicrobiales</taxon>
        <taxon>Methylobacteriaceae</taxon>
        <taxon>Enterovirga</taxon>
    </lineage>
</organism>
<dbReference type="EMBL" id="SNZR01000013">
    <property type="protein sequence ID" value="TDR89537.1"/>
    <property type="molecule type" value="Genomic_DNA"/>
</dbReference>
<evidence type="ECO:0000313" key="3">
    <source>
        <dbReference type="Proteomes" id="UP000295122"/>
    </source>
</evidence>
<evidence type="ECO:0000256" key="1">
    <source>
        <dbReference type="SAM" id="Phobius"/>
    </source>
</evidence>
<accession>A0A4R7BZ92</accession>
<gene>
    <name evidence="2" type="ORF">EV668_2367</name>
</gene>
<keyword evidence="1" id="KW-0472">Membrane</keyword>
<proteinExistence type="predicted"/>
<keyword evidence="1" id="KW-1133">Transmembrane helix</keyword>
<keyword evidence="3" id="KW-1185">Reference proteome</keyword>
<name>A0A4R7BZ92_9HYPH</name>
<protein>
    <submittedName>
        <fullName evidence="2">Uncharacterized protein</fullName>
    </submittedName>
</protein>
<evidence type="ECO:0000313" key="2">
    <source>
        <dbReference type="EMBL" id="TDR89537.1"/>
    </source>
</evidence>
<dbReference type="AlphaFoldDB" id="A0A4R7BZ92"/>
<dbReference type="RefSeq" id="WP_133770219.1">
    <property type="nucleotide sequence ID" value="NZ_SNZR01000013.1"/>
</dbReference>
<dbReference type="Proteomes" id="UP000295122">
    <property type="component" value="Unassembled WGS sequence"/>
</dbReference>
<keyword evidence="1" id="KW-0812">Transmembrane</keyword>
<feature type="transmembrane region" description="Helical" evidence="1">
    <location>
        <begin position="46"/>
        <end position="76"/>
    </location>
</feature>